<proteinExistence type="predicted"/>
<accession>A0A5C8PCH4</accession>
<evidence type="ECO:0000259" key="1">
    <source>
        <dbReference type="Pfam" id="PF01738"/>
    </source>
</evidence>
<dbReference type="Proteomes" id="UP000321638">
    <property type="component" value="Unassembled WGS sequence"/>
</dbReference>
<sequence>MGGYLAKPKSGSGPGVLVIQEIFGVNKVMRDICDSWAAQGYVALSPDIFWRQEEGVDITDQSQDEWNQAFALYKGFDQAKGIDDLKVSLAFLRATAGCTGKVGVTGYCLGGFLTYMMMCHSDAEAGAAYYGVGIDGKLDDAKGLQNPTILHIAEKDGFVPPDTQKKIRDGLKDNPHVTVHGYANDDHAFCRVGGQHYNEASCKLANGRTLDLFKKALA</sequence>
<comment type="caution">
    <text evidence="2">The sequence shown here is derived from an EMBL/GenBank/DDBJ whole genome shotgun (WGS) entry which is preliminary data.</text>
</comment>
<dbReference type="InterPro" id="IPR002925">
    <property type="entry name" value="Dienelactn_hydro"/>
</dbReference>
<dbReference type="SUPFAM" id="SSF53474">
    <property type="entry name" value="alpha/beta-Hydrolases"/>
    <property type="match status" value="1"/>
</dbReference>
<dbReference type="Gene3D" id="3.40.50.1820">
    <property type="entry name" value="alpha/beta hydrolase"/>
    <property type="match status" value="1"/>
</dbReference>
<name>A0A5C8PCH4_9HYPH</name>
<dbReference type="AlphaFoldDB" id="A0A5C8PCH4"/>
<dbReference type="PANTHER" id="PTHR46623">
    <property type="entry name" value="CARBOXYMETHYLENEBUTENOLIDASE-RELATED"/>
    <property type="match status" value="1"/>
</dbReference>
<reference evidence="2 3" key="1">
    <citation type="submission" date="2019-06" db="EMBL/GenBank/DDBJ databases">
        <title>New taxonomy in bacterial strain CC-CFT640, isolated from vineyard.</title>
        <authorList>
            <person name="Lin S.-Y."/>
            <person name="Tsai C.-F."/>
            <person name="Young C.-C."/>
        </authorList>
    </citation>
    <scope>NUCLEOTIDE SEQUENCE [LARGE SCALE GENOMIC DNA]</scope>
    <source>
        <strain evidence="2 3">CC-CFT640</strain>
    </source>
</reference>
<evidence type="ECO:0000313" key="3">
    <source>
        <dbReference type="Proteomes" id="UP000321638"/>
    </source>
</evidence>
<dbReference type="EMBL" id="VDUZ01000044">
    <property type="protein sequence ID" value="TXL71412.1"/>
    <property type="molecule type" value="Genomic_DNA"/>
</dbReference>
<dbReference type="InterPro" id="IPR051049">
    <property type="entry name" value="Dienelactone_hydrolase-like"/>
</dbReference>
<protein>
    <submittedName>
        <fullName evidence="2">Dienelactone hydrolase family protein</fullName>
    </submittedName>
</protein>
<dbReference type="GO" id="GO:0016787">
    <property type="term" value="F:hydrolase activity"/>
    <property type="evidence" value="ECO:0007669"/>
    <property type="project" value="UniProtKB-KW"/>
</dbReference>
<gene>
    <name evidence="2" type="ORF">FHP25_30225</name>
</gene>
<evidence type="ECO:0000313" key="2">
    <source>
        <dbReference type="EMBL" id="TXL71412.1"/>
    </source>
</evidence>
<dbReference type="InterPro" id="IPR029058">
    <property type="entry name" value="AB_hydrolase_fold"/>
</dbReference>
<dbReference type="OrthoDB" id="9771666at2"/>
<keyword evidence="2" id="KW-0378">Hydrolase</keyword>
<organism evidence="2 3">
    <name type="scientific">Vineibacter terrae</name>
    <dbReference type="NCBI Taxonomy" id="2586908"/>
    <lineage>
        <taxon>Bacteria</taxon>
        <taxon>Pseudomonadati</taxon>
        <taxon>Pseudomonadota</taxon>
        <taxon>Alphaproteobacteria</taxon>
        <taxon>Hyphomicrobiales</taxon>
        <taxon>Vineibacter</taxon>
    </lineage>
</organism>
<dbReference type="Pfam" id="PF01738">
    <property type="entry name" value="DLH"/>
    <property type="match status" value="1"/>
</dbReference>
<keyword evidence="3" id="KW-1185">Reference proteome</keyword>
<dbReference type="PANTHER" id="PTHR46623:SF6">
    <property type="entry name" value="ALPHA_BETA-HYDROLASES SUPERFAMILY PROTEIN"/>
    <property type="match status" value="1"/>
</dbReference>
<feature type="domain" description="Dienelactone hydrolase" evidence="1">
    <location>
        <begin position="1"/>
        <end position="216"/>
    </location>
</feature>